<keyword evidence="1" id="KW-0812">Transmembrane</keyword>
<dbReference type="Proteomes" id="UP000261905">
    <property type="component" value="Unassembled WGS sequence"/>
</dbReference>
<evidence type="ECO:0000313" key="2">
    <source>
        <dbReference type="EMBL" id="REK74987.1"/>
    </source>
</evidence>
<reference evidence="2 3" key="1">
    <citation type="submission" date="2018-08" db="EMBL/GenBank/DDBJ databases">
        <title>Paenibacillus sp. M4BSY-1, whole genome shotgun sequence.</title>
        <authorList>
            <person name="Tuo L."/>
        </authorList>
    </citation>
    <scope>NUCLEOTIDE SEQUENCE [LARGE SCALE GENOMIC DNA]</scope>
    <source>
        <strain evidence="2 3">M4BSY-1</strain>
    </source>
</reference>
<evidence type="ECO:0000313" key="3">
    <source>
        <dbReference type="Proteomes" id="UP000261905"/>
    </source>
</evidence>
<accession>A0A371PGC3</accession>
<protein>
    <submittedName>
        <fullName evidence="2">Uncharacterized protein</fullName>
    </submittedName>
</protein>
<comment type="caution">
    <text evidence="2">The sequence shown here is derived from an EMBL/GenBank/DDBJ whole genome shotgun (WGS) entry which is preliminary data.</text>
</comment>
<gene>
    <name evidence="2" type="ORF">DX130_15215</name>
</gene>
<name>A0A371PGC3_9BACL</name>
<sequence>MYVLVFFVCFFLISLGMPKFYVFIIVFVLVFSSFAPYFYSLLRETRINRLEQFLIKQQKNPNLYLCYLMANNRTTEAEALLEKLLAKHKNPTRKALYTAMYAVHQKNTAAIRNVLTDLPAGQFRSYYEAVVCVWEGNLEEASRLTATLSKPWMRDIVLSEIELSKGNRHEAIAYARQAWLACRGLQRYVSYKTYERDLPEALTGS</sequence>
<organism evidence="2 3">
    <name type="scientific">Paenibacillus paeoniae</name>
    <dbReference type="NCBI Taxonomy" id="2292705"/>
    <lineage>
        <taxon>Bacteria</taxon>
        <taxon>Bacillati</taxon>
        <taxon>Bacillota</taxon>
        <taxon>Bacilli</taxon>
        <taxon>Bacillales</taxon>
        <taxon>Paenibacillaceae</taxon>
        <taxon>Paenibacillus</taxon>
    </lineage>
</organism>
<keyword evidence="3" id="KW-1185">Reference proteome</keyword>
<keyword evidence="1" id="KW-0472">Membrane</keyword>
<feature type="transmembrane region" description="Helical" evidence="1">
    <location>
        <begin position="20"/>
        <end position="39"/>
    </location>
</feature>
<evidence type="ECO:0000256" key="1">
    <source>
        <dbReference type="SAM" id="Phobius"/>
    </source>
</evidence>
<dbReference type="AlphaFoldDB" id="A0A371PGC3"/>
<proteinExistence type="predicted"/>
<dbReference type="EMBL" id="QUBQ01000002">
    <property type="protein sequence ID" value="REK74987.1"/>
    <property type="molecule type" value="Genomic_DNA"/>
</dbReference>
<keyword evidence="1" id="KW-1133">Transmembrane helix</keyword>